<dbReference type="Proteomes" id="UP000604481">
    <property type="component" value="Unassembled WGS sequence"/>
</dbReference>
<evidence type="ECO:0000256" key="1">
    <source>
        <dbReference type="ARBA" id="ARBA00022729"/>
    </source>
</evidence>
<evidence type="ECO:0000259" key="3">
    <source>
        <dbReference type="Pfam" id="PF00497"/>
    </source>
</evidence>
<dbReference type="InterPro" id="IPR001638">
    <property type="entry name" value="Solute-binding_3/MltF_N"/>
</dbReference>
<dbReference type="Gene3D" id="3.40.190.10">
    <property type="entry name" value="Periplasmic binding protein-like II"/>
    <property type="match status" value="2"/>
</dbReference>
<dbReference type="PROSITE" id="PS51257">
    <property type="entry name" value="PROKAR_LIPOPROTEIN"/>
    <property type="match status" value="1"/>
</dbReference>
<sequence>MGRMWWWLPGWLLAAQALAACSRPIVVPATSSGKLVSVSGQQLGGIYPDLLRESSVASGCVFRFEPVPWARMMYMLETGTGDLFAPLSQTAERDRYAELVPMYYSTPVVITLLQVPALTRAEELLNYPELRVNVVRGHNWGPAYASLVERLRAAGMVEEVTDMPMLLKKMAAGRAHVAIMGSHLMDGAIQTAGMRDTLAPRLRYQQVRDLDTNLAGVYLSKSLPEGDRVQLRAMLQHWLKSGLFWLRLQREMTAQGLSSLAPLPQR</sequence>
<dbReference type="Pfam" id="PF00497">
    <property type="entry name" value="SBP_bac_3"/>
    <property type="match status" value="1"/>
</dbReference>
<feature type="chain" id="PRO_5035183580" evidence="2">
    <location>
        <begin position="20"/>
        <end position="266"/>
    </location>
</feature>
<reference evidence="4 5" key="1">
    <citation type="submission" date="2020-10" db="EMBL/GenBank/DDBJ databases">
        <title>The genome sequence of Chitinilyticum litopenaei 4Y14.</title>
        <authorList>
            <person name="Liu Y."/>
        </authorList>
    </citation>
    <scope>NUCLEOTIDE SEQUENCE [LARGE SCALE GENOMIC DNA]</scope>
    <source>
        <strain evidence="4 5">4Y14</strain>
    </source>
</reference>
<gene>
    <name evidence="4" type="ORF">INR99_06995</name>
</gene>
<organism evidence="4 5">
    <name type="scientific">Chitinilyticum piscinae</name>
    <dbReference type="NCBI Taxonomy" id="2866724"/>
    <lineage>
        <taxon>Bacteria</taxon>
        <taxon>Pseudomonadati</taxon>
        <taxon>Pseudomonadota</taxon>
        <taxon>Betaproteobacteria</taxon>
        <taxon>Neisseriales</taxon>
        <taxon>Chitinibacteraceae</taxon>
        <taxon>Chitinilyticum</taxon>
    </lineage>
</organism>
<accession>A0A8J7FMW5</accession>
<dbReference type="AlphaFoldDB" id="A0A8J7FMW5"/>
<dbReference type="PANTHER" id="PTHR35936:SF25">
    <property type="entry name" value="ABC TRANSPORTER SUBSTRATE-BINDING PROTEIN"/>
    <property type="match status" value="1"/>
</dbReference>
<evidence type="ECO:0000256" key="2">
    <source>
        <dbReference type="SAM" id="SignalP"/>
    </source>
</evidence>
<dbReference type="EMBL" id="JADFUA010000003">
    <property type="protein sequence ID" value="MBE9609089.1"/>
    <property type="molecule type" value="Genomic_DNA"/>
</dbReference>
<feature type="domain" description="Solute-binding protein family 3/N-terminal" evidence="3">
    <location>
        <begin position="41"/>
        <end position="116"/>
    </location>
</feature>
<name>A0A8J7FMW5_9NEIS</name>
<keyword evidence="1 2" id="KW-0732">Signal</keyword>
<feature type="signal peptide" evidence="2">
    <location>
        <begin position="1"/>
        <end position="19"/>
    </location>
</feature>
<evidence type="ECO:0000313" key="4">
    <source>
        <dbReference type="EMBL" id="MBE9609089.1"/>
    </source>
</evidence>
<dbReference type="SUPFAM" id="SSF53850">
    <property type="entry name" value="Periplasmic binding protein-like II"/>
    <property type="match status" value="1"/>
</dbReference>
<dbReference type="RefSeq" id="WP_194115610.1">
    <property type="nucleotide sequence ID" value="NZ_JADFUA010000003.1"/>
</dbReference>
<keyword evidence="5" id="KW-1185">Reference proteome</keyword>
<dbReference type="PANTHER" id="PTHR35936">
    <property type="entry name" value="MEMBRANE-BOUND LYTIC MUREIN TRANSGLYCOSYLASE F"/>
    <property type="match status" value="1"/>
</dbReference>
<protein>
    <submittedName>
        <fullName evidence="4">Transporter substrate-binding domain-containing protein</fullName>
    </submittedName>
</protein>
<proteinExistence type="predicted"/>
<comment type="caution">
    <text evidence="4">The sequence shown here is derived from an EMBL/GenBank/DDBJ whole genome shotgun (WGS) entry which is preliminary data.</text>
</comment>
<evidence type="ECO:0000313" key="5">
    <source>
        <dbReference type="Proteomes" id="UP000604481"/>
    </source>
</evidence>